<dbReference type="AlphaFoldDB" id="A0A2K4ZP79"/>
<dbReference type="InterPro" id="IPR014284">
    <property type="entry name" value="RNA_pol_sigma-70_dom"/>
</dbReference>
<dbReference type="InterPro" id="IPR013324">
    <property type="entry name" value="RNA_pol_sigma_r3/r4-like"/>
</dbReference>
<feature type="domain" description="RNA polymerase sigma-70 region 4" evidence="1">
    <location>
        <begin position="96"/>
        <end position="144"/>
    </location>
</feature>
<evidence type="ECO:0000259" key="1">
    <source>
        <dbReference type="Pfam" id="PF04545"/>
    </source>
</evidence>
<reference evidence="2 3" key="1">
    <citation type="submission" date="2018-01" db="EMBL/GenBank/DDBJ databases">
        <authorList>
            <person name="Gaut B.S."/>
            <person name="Morton B.R."/>
            <person name="Clegg M.T."/>
            <person name="Duvall M.R."/>
        </authorList>
    </citation>
    <scope>NUCLEOTIDE SEQUENCE [LARGE SCALE GENOMIC DNA]</scope>
    <source>
        <strain evidence="2">GP69</strain>
    </source>
</reference>
<dbReference type="InterPro" id="IPR036388">
    <property type="entry name" value="WH-like_DNA-bd_sf"/>
</dbReference>
<gene>
    <name evidence="2" type="ORF">AMURIS_05056</name>
</gene>
<dbReference type="GO" id="GO:0006352">
    <property type="term" value="P:DNA-templated transcription initiation"/>
    <property type="evidence" value="ECO:0007669"/>
    <property type="project" value="InterPro"/>
</dbReference>
<sequence>MAKAYRIPDYRKMYPDAGGEVISLLKTTERKMQYQEYDLKMEQTIVSQEDQTITTIPSREDSLERLADQEVQFAGETESVEETVLRKIQYAQLHKALSLLSDDERELIDRLFFQGQTEREAAADMGIYRNAIHKRKNRILGKLKNFLENF</sequence>
<organism evidence="2 3">
    <name type="scientific">Acetatifactor muris</name>
    <dbReference type="NCBI Taxonomy" id="879566"/>
    <lineage>
        <taxon>Bacteria</taxon>
        <taxon>Bacillati</taxon>
        <taxon>Bacillota</taxon>
        <taxon>Clostridia</taxon>
        <taxon>Lachnospirales</taxon>
        <taxon>Lachnospiraceae</taxon>
        <taxon>Acetatifactor</taxon>
    </lineage>
</organism>
<dbReference type="NCBIfam" id="TIGR02937">
    <property type="entry name" value="sigma70-ECF"/>
    <property type="match status" value="1"/>
</dbReference>
<proteinExistence type="predicted"/>
<dbReference type="RefSeq" id="WP_103242252.1">
    <property type="nucleotide sequence ID" value="NZ_JANJZD010000051.1"/>
</dbReference>
<dbReference type="InterPro" id="IPR007630">
    <property type="entry name" value="RNA_pol_sigma70_r4"/>
</dbReference>
<evidence type="ECO:0000313" key="2">
    <source>
        <dbReference type="EMBL" id="SOY32298.1"/>
    </source>
</evidence>
<dbReference type="Pfam" id="PF04545">
    <property type="entry name" value="Sigma70_r4"/>
    <property type="match status" value="1"/>
</dbReference>
<accession>A0A2K4ZP79</accession>
<dbReference type="EMBL" id="OFSM01000045">
    <property type="protein sequence ID" value="SOY32298.1"/>
    <property type="molecule type" value="Genomic_DNA"/>
</dbReference>
<protein>
    <submittedName>
        <fullName evidence="2">RNA polymerase sigma factor</fullName>
    </submittedName>
</protein>
<keyword evidence="3" id="KW-1185">Reference proteome</keyword>
<dbReference type="GO" id="GO:0003700">
    <property type="term" value="F:DNA-binding transcription factor activity"/>
    <property type="evidence" value="ECO:0007669"/>
    <property type="project" value="InterPro"/>
</dbReference>
<dbReference type="OrthoDB" id="9814320at2"/>
<dbReference type="Gene3D" id="1.10.10.10">
    <property type="entry name" value="Winged helix-like DNA-binding domain superfamily/Winged helix DNA-binding domain"/>
    <property type="match status" value="1"/>
</dbReference>
<dbReference type="SUPFAM" id="SSF88659">
    <property type="entry name" value="Sigma3 and sigma4 domains of RNA polymerase sigma factors"/>
    <property type="match status" value="1"/>
</dbReference>
<name>A0A2K4ZP79_9FIRM</name>
<dbReference type="Proteomes" id="UP000236311">
    <property type="component" value="Unassembled WGS sequence"/>
</dbReference>
<evidence type="ECO:0000313" key="3">
    <source>
        <dbReference type="Proteomes" id="UP000236311"/>
    </source>
</evidence>